<keyword evidence="2" id="KW-1185">Reference proteome</keyword>
<organism evidence="1 2">
    <name type="scientific">Zosterops borbonicus</name>
    <dbReference type="NCBI Taxonomy" id="364589"/>
    <lineage>
        <taxon>Eukaryota</taxon>
        <taxon>Metazoa</taxon>
        <taxon>Chordata</taxon>
        <taxon>Craniata</taxon>
        <taxon>Vertebrata</taxon>
        <taxon>Euteleostomi</taxon>
        <taxon>Archelosauria</taxon>
        <taxon>Archosauria</taxon>
        <taxon>Dinosauria</taxon>
        <taxon>Saurischia</taxon>
        <taxon>Theropoda</taxon>
        <taxon>Coelurosauria</taxon>
        <taxon>Aves</taxon>
        <taxon>Neognathae</taxon>
        <taxon>Neoaves</taxon>
        <taxon>Telluraves</taxon>
        <taxon>Australaves</taxon>
        <taxon>Passeriformes</taxon>
        <taxon>Sylvioidea</taxon>
        <taxon>Zosteropidae</taxon>
        <taxon>Zosterops</taxon>
    </lineage>
</organism>
<name>A0A8K1FWP5_9PASS</name>
<dbReference type="OrthoDB" id="10655083at2759"/>
<evidence type="ECO:0000313" key="2">
    <source>
        <dbReference type="Proteomes" id="UP000796761"/>
    </source>
</evidence>
<sequence length="272" mass="30308">MCIISTLHPLILCKEPSVGPYTHQLDPKNFRLNPTLMNWTLYPLFGPQGPTARPYTHHWDPKSLQLDPTSTSVSPKAFSWSLHPAVGPQDPSAGPYMHQWDTKHPSWTLHPIIHPYTHQTNLKPLIWSSGPSSHPFTLELPPALSVTAGPQEQLPTPLAVTWTPSVPSQTLEISGFSRLSQSQSCSAFGVWEGMNFPALSTWGEQDTTRTLPVLWILASEEVWAERWRFQCCPWTHLSCRAPNTDFPVSSVSLLLVNSSLLALSPCCLCQLT</sequence>
<dbReference type="AlphaFoldDB" id="A0A8K1FWP5"/>
<reference evidence="1" key="1">
    <citation type="submission" date="2019-04" db="EMBL/GenBank/DDBJ databases">
        <title>Genome assembly of Zosterops borbonicus 15179.</title>
        <authorList>
            <person name="Leroy T."/>
            <person name="Anselmetti Y."/>
            <person name="Tilak M.-K."/>
            <person name="Nabholz B."/>
        </authorList>
    </citation>
    <scope>NUCLEOTIDE SEQUENCE</scope>
    <source>
        <strain evidence="1">HGM_15179</strain>
        <tissue evidence="1">Muscle</tissue>
    </source>
</reference>
<comment type="caution">
    <text evidence="1">The sequence shown here is derived from an EMBL/GenBank/DDBJ whole genome shotgun (WGS) entry which is preliminary data.</text>
</comment>
<dbReference type="Proteomes" id="UP000796761">
    <property type="component" value="Unassembled WGS sequence"/>
</dbReference>
<dbReference type="EMBL" id="SWJQ01002758">
    <property type="protein sequence ID" value="TRZ06202.1"/>
    <property type="molecule type" value="Genomic_DNA"/>
</dbReference>
<proteinExistence type="predicted"/>
<evidence type="ECO:0000313" key="1">
    <source>
        <dbReference type="EMBL" id="TRZ06202.1"/>
    </source>
</evidence>
<accession>A0A8K1FWP5</accession>
<protein>
    <submittedName>
        <fullName evidence="1">Uncharacterized protein</fullName>
    </submittedName>
</protein>
<gene>
    <name evidence="1" type="ORF">HGM15179_020905</name>
</gene>